<protein>
    <recommendedName>
        <fullName evidence="4">2-oxoacid dehydrogenase acyltransferase catalytic domain-containing protein</fullName>
    </recommendedName>
</protein>
<name>A0AAV2IQT7_LYMST</name>
<keyword evidence="3" id="KW-0012">Acyltransferase</keyword>
<dbReference type="Gene3D" id="3.30.559.10">
    <property type="entry name" value="Chloramphenicol acetyltransferase-like domain"/>
    <property type="match status" value="1"/>
</dbReference>
<dbReference type="InterPro" id="IPR023213">
    <property type="entry name" value="CAT-like_dom_sf"/>
</dbReference>
<dbReference type="GO" id="GO:0005737">
    <property type="term" value="C:cytoplasm"/>
    <property type="evidence" value="ECO:0007669"/>
    <property type="project" value="TreeGrafter"/>
</dbReference>
<dbReference type="Proteomes" id="UP001497497">
    <property type="component" value="Unassembled WGS sequence"/>
</dbReference>
<dbReference type="GO" id="GO:0031405">
    <property type="term" value="F:lipoic acid binding"/>
    <property type="evidence" value="ECO:0007669"/>
    <property type="project" value="TreeGrafter"/>
</dbReference>
<evidence type="ECO:0000256" key="1">
    <source>
        <dbReference type="ARBA" id="ARBA00001938"/>
    </source>
</evidence>
<evidence type="ECO:0000256" key="3">
    <source>
        <dbReference type="ARBA" id="ARBA00023315"/>
    </source>
</evidence>
<dbReference type="AlphaFoldDB" id="A0AAV2IQT7"/>
<proteinExistence type="predicted"/>
<dbReference type="PANTHER" id="PTHR43178">
    <property type="entry name" value="DIHYDROLIPOAMIDE ACETYLTRANSFERASE COMPONENT OF PYRUVATE DEHYDROGENASE COMPLEX"/>
    <property type="match status" value="1"/>
</dbReference>
<evidence type="ECO:0000259" key="4">
    <source>
        <dbReference type="Pfam" id="PF00198"/>
    </source>
</evidence>
<dbReference type="PANTHER" id="PTHR43178:SF5">
    <property type="entry name" value="LIPOAMIDE ACYLTRANSFERASE COMPONENT OF BRANCHED-CHAIN ALPHA-KETO ACID DEHYDROGENASE COMPLEX, MITOCHONDRIAL"/>
    <property type="match status" value="1"/>
</dbReference>
<reference evidence="5 6" key="1">
    <citation type="submission" date="2024-04" db="EMBL/GenBank/DDBJ databases">
        <authorList>
            <consortium name="Genoscope - CEA"/>
            <person name="William W."/>
        </authorList>
    </citation>
    <scope>NUCLEOTIDE SEQUENCE [LARGE SCALE GENOMIC DNA]</scope>
</reference>
<gene>
    <name evidence="5" type="ORF">GSLYS_00022260001</name>
</gene>
<keyword evidence="6" id="KW-1185">Reference proteome</keyword>
<dbReference type="GO" id="GO:0016407">
    <property type="term" value="F:acetyltransferase activity"/>
    <property type="evidence" value="ECO:0007669"/>
    <property type="project" value="TreeGrafter"/>
</dbReference>
<dbReference type="Pfam" id="PF00198">
    <property type="entry name" value="2-oxoacid_dh"/>
    <property type="match status" value="1"/>
</dbReference>
<dbReference type="EMBL" id="CAXITT010002258">
    <property type="protein sequence ID" value="CAL1548943.1"/>
    <property type="molecule type" value="Genomic_DNA"/>
</dbReference>
<evidence type="ECO:0000256" key="2">
    <source>
        <dbReference type="ARBA" id="ARBA00022679"/>
    </source>
</evidence>
<accession>A0AAV2IQT7</accession>
<dbReference type="InterPro" id="IPR001078">
    <property type="entry name" value="2-oxoacid_DH_actylTfrase"/>
</dbReference>
<evidence type="ECO:0000313" key="5">
    <source>
        <dbReference type="EMBL" id="CAL1548943.1"/>
    </source>
</evidence>
<dbReference type="SUPFAM" id="SSF52777">
    <property type="entry name" value="CoA-dependent acyltransferases"/>
    <property type="match status" value="1"/>
</dbReference>
<comment type="cofactor">
    <cofactor evidence="1">
        <name>(R)-lipoate</name>
        <dbReference type="ChEBI" id="CHEBI:83088"/>
    </cofactor>
</comment>
<dbReference type="InterPro" id="IPR050743">
    <property type="entry name" value="2-oxoacid_DH_E2_comp"/>
</dbReference>
<evidence type="ECO:0000313" key="6">
    <source>
        <dbReference type="Proteomes" id="UP001497497"/>
    </source>
</evidence>
<sequence length="198" mass="21893">MTNVARFREKNKAEFQARYGTKLTFMPFIFQAVNQALRNFPVVNAQVSGENIIYKGDINLGMAVALDWGLIVPVIKKADTLSLSGLAMTANDLADRARTKKLMPDEVQGGTFTITNPGVFGGLFGTPIINQPQVAIMCVGTIEKRPKVLTSPDGDDYIAIRQMAYFALTYDHRIVDGADGEKFLSFVKDYLENTQFSL</sequence>
<keyword evidence="2" id="KW-0808">Transferase</keyword>
<organism evidence="5 6">
    <name type="scientific">Lymnaea stagnalis</name>
    <name type="common">Great pond snail</name>
    <name type="synonym">Helix stagnalis</name>
    <dbReference type="NCBI Taxonomy" id="6523"/>
    <lineage>
        <taxon>Eukaryota</taxon>
        <taxon>Metazoa</taxon>
        <taxon>Spiralia</taxon>
        <taxon>Lophotrochozoa</taxon>
        <taxon>Mollusca</taxon>
        <taxon>Gastropoda</taxon>
        <taxon>Heterobranchia</taxon>
        <taxon>Euthyneura</taxon>
        <taxon>Panpulmonata</taxon>
        <taxon>Hygrophila</taxon>
        <taxon>Lymnaeoidea</taxon>
        <taxon>Lymnaeidae</taxon>
        <taxon>Lymnaea</taxon>
    </lineage>
</organism>
<comment type="caution">
    <text evidence="5">The sequence shown here is derived from an EMBL/GenBank/DDBJ whole genome shotgun (WGS) entry which is preliminary data.</text>
</comment>
<feature type="domain" description="2-oxoacid dehydrogenase acyltransferase catalytic" evidence="4">
    <location>
        <begin position="1"/>
        <end position="195"/>
    </location>
</feature>